<evidence type="ECO:0000256" key="6">
    <source>
        <dbReference type="ARBA" id="ARBA00022989"/>
    </source>
</evidence>
<evidence type="ECO:0000256" key="2">
    <source>
        <dbReference type="ARBA" id="ARBA00007935"/>
    </source>
</evidence>
<dbReference type="RefSeq" id="WP_185770336.1">
    <property type="nucleotide sequence ID" value="NZ_CP046883.1"/>
</dbReference>
<keyword evidence="4" id="KW-1003">Cell membrane</keyword>
<keyword evidence="7" id="KW-0472">Membrane</keyword>
<evidence type="ECO:0000256" key="5">
    <source>
        <dbReference type="ARBA" id="ARBA00022692"/>
    </source>
</evidence>
<dbReference type="GO" id="GO:0022857">
    <property type="term" value="F:transmembrane transporter activity"/>
    <property type="evidence" value="ECO:0007669"/>
    <property type="project" value="InterPro"/>
</dbReference>
<dbReference type="KEGG" id="cans:GP473_07840"/>
<name>A0A7G7YQ14_9CORY</name>
<sequence length="387" mass="40377">MSTGQDSAEHALQARAPRTSALRAGTPHTRVPHSGHTSLRWGRISFAFRARAAFAAGALATATFLLFAICLAHGDYPIPLTRVLSVIFTPGGDSVEHLVILHWRMPRALSGVMVGAALGLAGAITQTLTRNSLASPDILGITIGASAGAVSVIVASGGATTGILAWFAGQGIAFSALCGALLTSILVWALSSRYGVDPIRLILTGLIISALLGSYINYLLTTAKIQDVARAQFWLSGSLGLATWDRLLPVTIVVIMSIPTLAWVAFTLRATLMGRTIATALGQNIHTAQFTLLALAVTLTAASVAAAGPIGFIAFVAPQLAQRLSATVSPPLISSLFMGSFLLLTADLATQTILPPTASVGLTTTAFGSIFLIYLLIRVQRKETDNQ</sequence>
<evidence type="ECO:0000256" key="7">
    <source>
        <dbReference type="ARBA" id="ARBA00023136"/>
    </source>
</evidence>
<keyword evidence="3" id="KW-0813">Transport</keyword>
<dbReference type="GO" id="GO:0033214">
    <property type="term" value="P:siderophore-iron import into cell"/>
    <property type="evidence" value="ECO:0007669"/>
    <property type="project" value="TreeGrafter"/>
</dbReference>
<comment type="similarity">
    <text evidence="2">Belongs to the binding-protein-dependent transport system permease family. FecCD subfamily.</text>
</comment>
<evidence type="ECO:0000256" key="4">
    <source>
        <dbReference type="ARBA" id="ARBA00022475"/>
    </source>
</evidence>
<accession>A0A7G7YQ14</accession>
<keyword evidence="5" id="KW-0812">Transmembrane</keyword>
<keyword evidence="6" id="KW-1133">Transmembrane helix</keyword>
<dbReference type="Proteomes" id="UP000515275">
    <property type="component" value="Chromosome"/>
</dbReference>
<evidence type="ECO:0000256" key="1">
    <source>
        <dbReference type="ARBA" id="ARBA00004651"/>
    </source>
</evidence>
<dbReference type="PANTHER" id="PTHR30472">
    <property type="entry name" value="FERRIC ENTEROBACTIN TRANSPORT SYSTEM PERMEASE PROTEIN"/>
    <property type="match status" value="1"/>
</dbReference>
<evidence type="ECO:0000313" key="9">
    <source>
        <dbReference type="Proteomes" id="UP000515275"/>
    </source>
</evidence>
<dbReference type="SUPFAM" id="SSF81345">
    <property type="entry name" value="ABC transporter involved in vitamin B12 uptake, BtuC"/>
    <property type="match status" value="1"/>
</dbReference>
<keyword evidence="9" id="KW-1185">Reference proteome</keyword>
<dbReference type="EMBL" id="CP046883">
    <property type="protein sequence ID" value="QNH96584.1"/>
    <property type="molecule type" value="Genomic_DNA"/>
</dbReference>
<comment type="subcellular location">
    <subcellularLocation>
        <location evidence="1">Cell membrane</location>
        <topology evidence="1">Multi-pass membrane protein</topology>
    </subcellularLocation>
</comment>
<gene>
    <name evidence="8" type="ORF">GP473_07840</name>
</gene>
<evidence type="ECO:0000313" key="8">
    <source>
        <dbReference type="EMBL" id="QNH96584.1"/>
    </source>
</evidence>
<dbReference type="Gene3D" id="1.10.3470.10">
    <property type="entry name" value="ABC transporter involved in vitamin B12 uptake, BtuC"/>
    <property type="match status" value="1"/>
</dbReference>
<evidence type="ECO:0000256" key="3">
    <source>
        <dbReference type="ARBA" id="ARBA00022448"/>
    </source>
</evidence>
<dbReference type="PANTHER" id="PTHR30472:SF24">
    <property type="entry name" value="FERRIC ENTEROBACTIN TRANSPORT SYSTEM PERMEASE PROTEIN FEPG"/>
    <property type="match status" value="1"/>
</dbReference>
<dbReference type="CDD" id="cd06550">
    <property type="entry name" value="TM_ABC_iron-siderophores_like"/>
    <property type="match status" value="1"/>
</dbReference>
<dbReference type="AlphaFoldDB" id="A0A7G7YQ14"/>
<protein>
    <submittedName>
        <fullName evidence="8">Iron chelate uptake ABC transporter family permease subunit</fullName>
    </submittedName>
</protein>
<dbReference type="Pfam" id="PF01032">
    <property type="entry name" value="FecCD"/>
    <property type="match status" value="1"/>
</dbReference>
<dbReference type="InterPro" id="IPR000522">
    <property type="entry name" value="ABC_transptr_permease_BtuC"/>
</dbReference>
<reference evidence="8 9" key="1">
    <citation type="submission" date="2019-12" db="EMBL/GenBank/DDBJ databases">
        <title>Corynebacterium sp. nov., isolated from feces of the Anser Albifrons in China.</title>
        <authorList>
            <person name="Liu Q."/>
        </authorList>
    </citation>
    <scope>NUCLEOTIDE SEQUENCE [LARGE SCALE GENOMIC DNA]</scope>
    <source>
        <strain evidence="8 9">23H37-10</strain>
    </source>
</reference>
<dbReference type="GO" id="GO:0005886">
    <property type="term" value="C:plasma membrane"/>
    <property type="evidence" value="ECO:0007669"/>
    <property type="project" value="UniProtKB-SubCell"/>
</dbReference>
<proteinExistence type="inferred from homology"/>
<dbReference type="InterPro" id="IPR037294">
    <property type="entry name" value="ABC_BtuC-like"/>
</dbReference>
<organism evidence="8 9">
    <name type="scientific">Corynebacterium anserum</name>
    <dbReference type="NCBI Taxonomy" id="2684406"/>
    <lineage>
        <taxon>Bacteria</taxon>
        <taxon>Bacillati</taxon>
        <taxon>Actinomycetota</taxon>
        <taxon>Actinomycetes</taxon>
        <taxon>Mycobacteriales</taxon>
        <taxon>Corynebacteriaceae</taxon>
        <taxon>Corynebacterium</taxon>
    </lineage>
</organism>